<comment type="caution">
    <text evidence="2">The sequence shown here is derived from an EMBL/GenBank/DDBJ whole genome shotgun (WGS) entry which is preliminary data.</text>
</comment>
<dbReference type="EMBL" id="JACWLN010000012">
    <property type="protein sequence ID" value="MBD1262665.1"/>
    <property type="molecule type" value="Genomic_DNA"/>
</dbReference>
<dbReference type="Gene3D" id="3.40.50.300">
    <property type="entry name" value="P-loop containing nucleotide triphosphate hydrolases"/>
    <property type="match status" value="1"/>
</dbReference>
<dbReference type="PANTHER" id="PTHR43883:SF1">
    <property type="entry name" value="GLUCONOKINASE"/>
    <property type="match status" value="1"/>
</dbReference>
<reference evidence="2 3" key="1">
    <citation type="submission" date="2018-05" db="EMBL/GenBank/DDBJ databases">
        <title>Genomic Encyclopedia of Archaeal and Bacterial Type Strains, Phase II (KMG-II): from individual species to whole genera.</title>
        <authorList>
            <person name="Goeker M."/>
        </authorList>
    </citation>
    <scope>NUCLEOTIDE SEQUENCE [LARGE SCALE GENOMIC DNA]</scope>
    <source>
        <strain evidence="2 3">DSM 23514</strain>
    </source>
</reference>
<organism evidence="2 3">
    <name type="scientific">Maribacter polysiphoniae</name>
    <dbReference type="NCBI Taxonomy" id="429344"/>
    <lineage>
        <taxon>Bacteria</taxon>
        <taxon>Pseudomonadati</taxon>
        <taxon>Bacteroidota</taxon>
        <taxon>Flavobacteriia</taxon>
        <taxon>Flavobacteriales</taxon>
        <taxon>Flavobacteriaceae</taxon>
        <taxon>Maribacter</taxon>
    </lineage>
</organism>
<evidence type="ECO:0000313" key="3">
    <source>
        <dbReference type="Proteomes" id="UP000245667"/>
    </source>
</evidence>
<dbReference type="InterPro" id="IPR027417">
    <property type="entry name" value="P-loop_NTPase"/>
</dbReference>
<dbReference type="OrthoDB" id="9805698at2"/>
<dbReference type="PANTHER" id="PTHR43883">
    <property type="entry name" value="SLR0207 PROTEIN"/>
    <property type="match status" value="1"/>
</dbReference>
<dbReference type="SUPFAM" id="SSF52540">
    <property type="entry name" value="P-loop containing nucleoside triphosphate hydrolases"/>
    <property type="match status" value="1"/>
</dbReference>
<evidence type="ECO:0000313" key="4">
    <source>
        <dbReference type="Proteomes" id="UP000651837"/>
    </source>
</evidence>
<proteinExistence type="predicted"/>
<gene>
    <name evidence="1" type="ORF">HZY62_18860</name>
    <name evidence="2" type="ORF">LX92_03936</name>
</gene>
<name>A0A316DT18_9FLAO</name>
<reference evidence="1 4" key="2">
    <citation type="submission" date="2020-07" db="EMBL/GenBank/DDBJ databases">
        <title>The draft genome sequence of Maribacter polysiphoniae KCTC 22021.</title>
        <authorList>
            <person name="Mu L."/>
        </authorList>
    </citation>
    <scope>NUCLEOTIDE SEQUENCE [LARGE SCALE GENOMIC DNA]</scope>
    <source>
        <strain evidence="1 4">KCTC 22021</strain>
    </source>
</reference>
<dbReference type="InterPro" id="IPR052732">
    <property type="entry name" value="Cell-binding_unc_protein"/>
</dbReference>
<protein>
    <submittedName>
        <fullName evidence="1">AAA family ATPase</fullName>
    </submittedName>
</protein>
<evidence type="ECO:0000313" key="1">
    <source>
        <dbReference type="EMBL" id="MBD1262665.1"/>
    </source>
</evidence>
<dbReference type="RefSeq" id="WP_109654224.1">
    <property type="nucleotide sequence ID" value="NZ_JACWLN010000012.1"/>
</dbReference>
<keyword evidence="4" id="KW-1185">Reference proteome</keyword>
<accession>A0A316DT18</accession>
<dbReference type="EMBL" id="QGGQ01000013">
    <property type="protein sequence ID" value="PWK21135.1"/>
    <property type="molecule type" value="Genomic_DNA"/>
</dbReference>
<sequence length="169" mass="19686">MIVFVFGLPGSGKSYFASRLAKMIHASYVNSDRVRKELFGQSIYSHQEKKMVYDTMLNKTKEALATGENLVLDATFHKKETRDTFIKQLSGQGRFFFIGIHSIESTIRKRLKKNRPYSEADFEVYKLIQHQWEPFTEQHLKLESTNNIEEMLVKAAQYIGWKHDTGTDK</sequence>
<evidence type="ECO:0000313" key="2">
    <source>
        <dbReference type="EMBL" id="PWK21135.1"/>
    </source>
</evidence>
<dbReference type="Proteomes" id="UP000651837">
    <property type="component" value="Unassembled WGS sequence"/>
</dbReference>
<dbReference type="Pfam" id="PF13671">
    <property type="entry name" value="AAA_33"/>
    <property type="match status" value="1"/>
</dbReference>
<dbReference type="AlphaFoldDB" id="A0A316DT18"/>
<dbReference type="Proteomes" id="UP000245667">
    <property type="component" value="Unassembled WGS sequence"/>
</dbReference>